<organism evidence="1 2">
    <name type="scientific">Neocallimastix californiae</name>
    <dbReference type="NCBI Taxonomy" id="1754190"/>
    <lineage>
        <taxon>Eukaryota</taxon>
        <taxon>Fungi</taxon>
        <taxon>Fungi incertae sedis</taxon>
        <taxon>Chytridiomycota</taxon>
        <taxon>Chytridiomycota incertae sedis</taxon>
        <taxon>Neocallimastigomycetes</taxon>
        <taxon>Neocallimastigales</taxon>
        <taxon>Neocallimastigaceae</taxon>
        <taxon>Neocallimastix</taxon>
    </lineage>
</organism>
<reference evidence="1 2" key="1">
    <citation type="submission" date="2016-08" db="EMBL/GenBank/DDBJ databases">
        <title>A Parts List for Fungal Cellulosomes Revealed by Comparative Genomics.</title>
        <authorList>
            <consortium name="DOE Joint Genome Institute"/>
            <person name="Haitjema C.H."/>
            <person name="Gilmore S.P."/>
            <person name="Henske J.K."/>
            <person name="Solomon K.V."/>
            <person name="De Groot R."/>
            <person name="Kuo A."/>
            <person name="Mondo S.J."/>
            <person name="Salamov A.A."/>
            <person name="Labutti K."/>
            <person name="Zhao Z."/>
            <person name="Chiniquy J."/>
            <person name="Barry K."/>
            <person name="Brewer H.M."/>
            <person name="Purvine S.O."/>
            <person name="Wright A.T."/>
            <person name="Boxma B."/>
            <person name="Van Alen T."/>
            <person name="Hackstein J.H."/>
            <person name="Baker S.E."/>
            <person name="Grigoriev I.V."/>
            <person name="O'Malley M.A."/>
        </authorList>
    </citation>
    <scope>NUCLEOTIDE SEQUENCE [LARGE SCALE GENOMIC DNA]</scope>
    <source>
        <strain evidence="1 2">G1</strain>
    </source>
</reference>
<accession>A0A1Y2ABZ9</accession>
<dbReference type="OrthoDB" id="2171558at2759"/>
<evidence type="ECO:0000313" key="2">
    <source>
        <dbReference type="Proteomes" id="UP000193920"/>
    </source>
</evidence>
<sequence>MDDPNNYIIDKINPSLAYHKYLKSNDIKLENITKWDILNSLGHSTKKLIETSGKTAFESLKILESSCTKGKEQLYAEINEKLNNLKYDSITNINIFIASLENLFDELE</sequence>
<gene>
    <name evidence="1" type="ORF">LY90DRAFT_517156</name>
</gene>
<dbReference type="Proteomes" id="UP000193920">
    <property type="component" value="Unassembled WGS sequence"/>
</dbReference>
<dbReference type="AlphaFoldDB" id="A0A1Y2ABZ9"/>
<dbReference type="STRING" id="1754190.A0A1Y2ABZ9"/>
<name>A0A1Y2ABZ9_9FUNG</name>
<protein>
    <submittedName>
        <fullName evidence="1">Uncharacterized protein</fullName>
    </submittedName>
</protein>
<keyword evidence="2" id="KW-1185">Reference proteome</keyword>
<dbReference type="EMBL" id="MCOG01000307">
    <property type="protein sequence ID" value="ORY20021.1"/>
    <property type="molecule type" value="Genomic_DNA"/>
</dbReference>
<proteinExistence type="predicted"/>
<comment type="caution">
    <text evidence="1">The sequence shown here is derived from an EMBL/GenBank/DDBJ whole genome shotgun (WGS) entry which is preliminary data.</text>
</comment>
<evidence type="ECO:0000313" key="1">
    <source>
        <dbReference type="EMBL" id="ORY20021.1"/>
    </source>
</evidence>